<dbReference type="AlphaFoldDB" id="A0A5S4GZK3"/>
<dbReference type="CDD" id="cd00161">
    <property type="entry name" value="beta-trefoil_Ricin-like"/>
    <property type="match status" value="1"/>
</dbReference>
<dbReference type="Pfam" id="PF14200">
    <property type="entry name" value="RicinB_lectin_2"/>
    <property type="match status" value="2"/>
</dbReference>
<dbReference type="SUPFAM" id="SSF50370">
    <property type="entry name" value="Ricin B-like lectins"/>
    <property type="match status" value="1"/>
</dbReference>
<dbReference type="Proteomes" id="UP000306628">
    <property type="component" value="Unassembled WGS sequence"/>
</dbReference>
<organism evidence="4 5">
    <name type="scientific">Nonomuraea zeae</name>
    <dbReference type="NCBI Taxonomy" id="1642303"/>
    <lineage>
        <taxon>Bacteria</taxon>
        <taxon>Bacillati</taxon>
        <taxon>Actinomycetota</taxon>
        <taxon>Actinomycetes</taxon>
        <taxon>Streptosporangiales</taxon>
        <taxon>Streptosporangiaceae</taxon>
        <taxon>Nonomuraea</taxon>
    </lineage>
</organism>
<proteinExistence type="predicted"/>
<sequence>MANLRAPAGRRPHSRKDTPMRRIRLTASLTVLCAMTGALAATAAPAHAAPAYYKFVAEHSGKCLDVQGGSTRHAAPTHQWRCLDRVLSQQWEARRFDDGAYVFVARHSGKCLDVAYASTAGAAAVLQATCRFTSNQRWRIKTNADGTKRVIAKHSGLCLDVANVDYADGARVVQARCWGGENQSWHVTRVG</sequence>
<evidence type="ECO:0000256" key="2">
    <source>
        <dbReference type="SAM" id="SignalP"/>
    </source>
</evidence>
<evidence type="ECO:0000256" key="1">
    <source>
        <dbReference type="SAM" id="MobiDB-lite"/>
    </source>
</evidence>
<dbReference type="OrthoDB" id="273314at2"/>
<feature type="signal peptide" evidence="2">
    <location>
        <begin position="1"/>
        <end position="40"/>
    </location>
</feature>
<dbReference type="PROSITE" id="PS50231">
    <property type="entry name" value="RICIN_B_LECTIN"/>
    <property type="match status" value="1"/>
</dbReference>
<reference evidence="4 5" key="1">
    <citation type="submission" date="2019-05" db="EMBL/GenBank/DDBJ databases">
        <title>Draft genome sequence of Nonomuraea zeae DSM 100528.</title>
        <authorList>
            <person name="Saricaoglu S."/>
            <person name="Isik K."/>
        </authorList>
    </citation>
    <scope>NUCLEOTIDE SEQUENCE [LARGE SCALE GENOMIC DNA]</scope>
    <source>
        <strain evidence="4 5">DSM 100528</strain>
    </source>
</reference>
<dbReference type="Gene3D" id="2.80.10.50">
    <property type="match status" value="2"/>
</dbReference>
<dbReference type="SMART" id="SM00458">
    <property type="entry name" value="RICIN"/>
    <property type="match status" value="1"/>
</dbReference>
<comment type="caution">
    <text evidence="4">The sequence shown here is derived from an EMBL/GenBank/DDBJ whole genome shotgun (WGS) entry which is preliminary data.</text>
</comment>
<evidence type="ECO:0000313" key="5">
    <source>
        <dbReference type="Proteomes" id="UP000306628"/>
    </source>
</evidence>
<protein>
    <submittedName>
        <fullName evidence="4">RICIN domain-containing protein</fullName>
    </submittedName>
</protein>
<evidence type="ECO:0000313" key="4">
    <source>
        <dbReference type="EMBL" id="TMR37864.1"/>
    </source>
</evidence>
<dbReference type="EMBL" id="VCKX01000013">
    <property type="protein sequence ID" value="TMR37864.1"/>
    <property type="molecule type" value="Genomic_DNA"/>
</dbReference>
<feature type="domain" description="Ricin B lectin" evidence="3">
    <location>
        <begin position="50"/>
        <end position="188"/>
    </location>
</feature>
<keyword evidence="2" id="KW-0732">Signal</keyword>
<feature type="chain" id="PRO_5039729718" evidence="2">
    <location>
        <begin position="41"/>
        <end position="191"/>
    </location>
</feature>
<accession>A0A5S4GZK3</accession>
<dbReference type="InterPro" id="IPR035992">
    <property type="entry name" value="Ricin_B-like_lectins"/>
</dbReference>
<dbReference type="InterPro" id="IPR000772">
    <property type="entry name" value="Ricin_B_lectin"/>
</dbReference>
<feature type="region of interest" description="Disordered" evidence="1">
    <location>
        <begin position="1"/>
        <end position="20"/>
    </location>
</feature>
<gene>
    <name evidence="4" type="ORF">ETD85_06440</name>
</gene>
<keyword evidence="5" id="KW-1185">Reference proteome</keyword>
<name>A0A5S4GZK3_9ACTN</name>
<evidence type="ECO:0000259" key="3">
    <source>
        <dbReference type="SMART" id="SM00458"/>
    </source>
</evidence>